<keyword evidence="2" id="KW-0472">Membrane</keyword>
<dbReference type="RefSeq" id="WP_160732425.1">
    <property type="nucleotide sequence ID" value="NZ_CP139719.1"/>
</dbReference>
<evidence type="ECO:0000313" key="3">
    <source>
        <dbReference type="EMBL" id="MXO67799.1"/>
    </source>
</evidence>
<comment type="caution">
    <text evidence="3">The sequence shown here is derived from an EMBL/GenBank/DDBJ whole genome shotgun (WGS) entry which is preliminary data.</text>
</comment>
<evidence type="ECO:0000313" key="4">
    <source>
        <dbReference type="Proteomes" id="UP000444401"/>
    </source>
</evidence>
<organism evidence="3 4">
    <name type="scientific">Pelagerythrobacter marinus</name>
    <dbReference type="NCBI Taxonomy" id="538382"/>
    <lineage>
        <taxon>Bacteria</taxon>
        <taxon>Pseudomonadati</taxon>
        <taxon>Pseudomonadota</taxon>
        <taxon>Alphaproteobacteria</taxon>
        <taxon>Sphingomonadales</taxon>
        <taxon>Erythrobacteraceae</taxon>
        <taxon>Pelagerythrobacter</taxon>
    </lineage>
</organism>
<name>A0ABW9UV36_9SPHN</name>
<keyword evidence="2" id="KW-0812">Transmembrane</keyword>
<dbReference type="EMBL" id="WTYO01000001">
    <property type="protein sequence ID" value="MXO67799.1"/>
    <property type="molecule type" value="Genomic_DNA"/>
</dbReference>
<sequence>MARIETLLEEGVVKRIDELSADMKAIRADLDTDKAELAQLKNRGIGLLVGVGLAGGAAGAGFMKLWQGIFG</sequence>
<accession>A0ABW9UV36</accession>
<keyword evidence="4" id="KW-1185">Reference proteome</keyword>
<protein>
    <submittedName>
        <fullName evidence="3">Uncharacterized protein</fullName>
    </submittedName>
</protein>
<reference evidence="3 4" key="1">
    <citation type="submission" date="2019-12" db="EMBL/GenBank/DDBJ databases">
        <title>Genomic-based taxomic classification of the family Erythrobacteraceae.</title>
        <authorList>
            <person name="Xu L."/>
        </authorList>
    </citation>
    <scope>NUCLEOTIDE SEQUENCE [LARGE SCALE GENOMIC DNA]</scope>
    <source>
        <strain evidence="3 4">H32</strain>
    </source>
</reference>
<evidence type="ECO:0000256" key="2">
    <source>
        <dbReference type="SAM" id="Phobius"/>
    </source>
</evidence>
<gene>
    <name evidence="3" type="ORF">GRI72_02990</name>
</gene>
<dbReference type="Proteomes" id="UP000444401">
    <property type="component" value="Unassembled WGS sequence"/>
</dbReference>
<proteinExistence type="predicted"/>
<feature type="transmembrane region" description="Helical" evidence="2">
    <location>
        <begin position="44"/>
        <end position="66"/>
    </location>
</feature>
<keyword evidence="1" id="KW-0175">Coiled coil</keyword>
<evidence type="ECO:0000256" key="1">
    <source>
        <dbReference type="SAM" id="Coils"/>
    </source>
</evidence>
<feature type="coiled-coil region" evidence="1">
    <location>
        <begin position="16"/>
        <end position="43"/>
    </location>
</feature>
<keyword evidence="2" id="KW-1133">Transmembrane helix</keyword>